<comment type="caution">
    <text evidence="2">The sequence shown here is derived from an EMBL/GenBank/DDBJ whole genome shotgun (WGS) entry which is preliminary data.</text>
</comment>
<feature type="domain" description="Bro-N" evidence="1">
    <location>
        <begin position="18"/>
        <end position="117"/>
    </location>
</feature>
<dbReference type="InterPro" id="IPR003497">
    <property type="entry name" value="BRO_N_domain"/>
</dbReference>
<sequence length="284" mass="33164">MKKEIKRGSKLAIFEGKQIRRYWDEEKELWHFAVMDVIQVLAQTDRPRKYWNDLKSKLKKEGSELSEKIGQLKMQAPDGKYYLTDATDTEIVLRLIQSIPSPNAEPFKLWLARVGYERLEETADPELAINRALKTYLQKGYSPEWVNQRLKSIEIRKTLTDEWEKRGAKEGIEFTILTDEISRAWAGLTTKQYKNLKGLRKENLRDNMTNLELVLNMLAEVSTTEISHKEEPDTFDKNRNVARRGGGVARVARRKIETETGKKVISRSNYLQQGQKRLKNDKYT</sequence>
<dbReference type="Pfam" id="PF02498">
    <property type="entry name" value="Bro-N"/>
    <property type="match status" value="1"/>
</dbReference>
<evidence type="ECO:0000313" key="3">
    <source>
        <dbReference type="Proteomes" id="UP000177324"/>
    </source>
</evidence>
<reference evidence="2 3" key="1">
    <citation type="journal article" date="2016" name="Nat. Commun.">
        <title>Thousands of microbial genomes shed light on interconnected biogeochemical processes in an aquifer system.</title>
        <authorList>
            <person name="Anantharaman K."/>
            <person name="Brown C.T."/>
            <person name="Hug L.A."/>
            <person name="Sharon I."/>
            <person name="Castelle C.J."/>
            <person name="Probst A.J."/>
            <person name="Thomas B.C."/>
            <person name="Singh A."/>
            <person name="Wilkins M.J."/>
            <person name="Karaoz U."/>
            <person name="Brodie E.L."/>
            <person name="Williams K.H."/>
            <person name="Hubbard S.S."/>
            <person name="Banfield J.F."/>
        </authorList>
    </citation>
    <scope>NUCLEOTIDE SEQUENCE [LARGE SCALE GENOMIC DNA]</scope>
</reference>
<name>A0A1G1VQA7_9BACT</name>
<dbReference type="EMBL" id="MHCH01000018">
    <property type="protein sequence ID" value="OGY17588.1"/>
    <property type="molecule type" value="Genomic_DNA"/>
</dbReference>
<protein>
    <submittedName>
        <fullName evidence="2">Antirepressor</fullName>
    </submittedName>
</protein>
<dbReference type="Proteomes" id="UP000177324">
    <property type="component" value="Unassembled WGS sequence"/>
</dbReference>
<evidence type="ECO:0000313" key="2">
    <source>
        <dbReference type="EMBL" id="OGY17588.1"/>
    </source>
</evidence>
<proteinExistence type="predicted"/>
<dbReference type="AlphaFoldDB" id="A0A1G1VQA7"/>
<accession>A0A1G1VQA7</accession>
<dbReference type="STRING" id="1797589.A2784_00570"/>
<organism evidence="2 3">
    <name type="scientific">Candidatus Chisholmbacteria bacterium RIFCSPHIGHO2_01_FULL_48_12</name>
    <dbReference type="NCBI Taxonomy" id="1797589"/>
    <lineage>
        <taxon>Bacteria</taxon>
        <taxon>Candidatus Chisholmiibacteriota</taxon>
    </lineage>
</organism>
<gene>
    <name evidence="2" type="ORF">A2784_00570</name>
</gene>
<evidence type="ECO:0000259" key="1">
    <source>
        <dbReference type="SMART" id="SM01040"/>
    </source>
</evidence>
<dbReference type="SMART" id="SM01040">
    <property type="entry name" value="Bro-N"/>
    <property type="match status" value="1"/>
</dbReference>